<proteinExistence type="predicted"/>
<dbReference type="EMBL" id="CAJVQC010115678">
    <property type="protein sequence ID" value="CAG8836770.1"/>
    <property type="molecule type" value="Genomic_DNA"/>
</dbReference>
<evidence type="ECO:0000313" key="2">
    <source>
        <dbReference type="Proteomes" id="UP000789920"/>
    </source>
</evidence>
<dbReference type="Proteomes" id="UP000789920">
    <property type="component" value="Unassembled WGS sequence"/>
</dbReference>
<gene>
    <name evidence="1" type="ORF">RPERSI_LOCUS30052</name>
</gene>
<organism evidence="1 2">
    <name type="scientific">Racocetra persica</name>
    <dbReference type="NCBI Taxonomy" id="160502"/>
    <lineage>
        <taxon>Eukaryota</taxon>
        <taxon>Fungi</taxon>
        <taxon>Fungi incertae sedis</taxon>
        <taxon>Mucoromycota</taxon>
        <taxon>Glomeromycotina</taxon>
        <taxon>Glomeromycetes</taxon>
        <taxon>Diversisporales</taxon>
        <taxon>Gigasporaceae</taxon>
        <taxon>Racocetra</taxon>
    </lineage>
</organism>
<protein>
    <submittedName>
        <fullName evidence="1">33356_t:CDS:1</fullName>
    </submittedName>
</protein>
<feature type="non-terminal residue" evidence="1">
    <location>
        <position position="1"/>
    </location>
</feature>
<reference evidence="1" key="1">
    <citation type="submission" date="2021-06" db="EMBL/GenBank/DDBJ databases">
        <authorList>
            <person name="Kallberg Y."/>
            <person name="Tangrot J."/>
            <person name="Rosling A."/>
        </authorList>
    </citation>
    <scope>NUCLEOTIDE SEQUENCE</scope>
    <source>
        <strain evidence="1">MA461A</strain>
    </source>
</reference>
<keyword evidence="2" id="KW-1185">Reference proteome</keyword>
<evidence type="ECO:0000313" key="1">
    <source>
        <dbReference type="EMBL" id="CAG8836770.1"/>
    </source>
</evidence>
<comment type="caution">
    <text evidence="1">The sequence shown here is derived from an EMBL/GenBank/DDBJ whole genome shotgun (WGS) entry which is preliminary data.</text>
</comment>
<feature type="non-terminal residue" evidence="1">
    <location>
        <position position="56"/>
    </location>
</feature>
<name>A0ACA9SFM1_9GLOM</name>
<accession>A0ACA9SFM1</accession>
<sequence length="56" mass="6435">NITDKSDYIKKVTNPDSQRKVKIGSISSQEHSGIKYQENLVNWITTLISQENEISR</sequence>